<evidence type="ECO:0000313" key="1">
    <source>
        <dbReference type="EMBL" id="CBY35628.1"/>
    </source>
</evidence>
<feature type="non-terminal residue" evidence="1">
    <location>
        <position position="1"/>
    </location>
</feature>
<reference evidence="1" key="1">
    <citation type="journal article" date="2010" name="Science">
        <title>Plasticity of animal genome architecture unmasked by rapid evolution of a pelagic tunicate.</title>
        <authorList>
            <person name="Denoeud F."/>
            <person name="Henriet S."/>
            <person name="Mungpakdee S."/>
            <person name="Aury J.M."/>
            <person name="Da Silva C."/>
            <person name="Brinkmann H."/>
            <person name="Mikhaleva J."/>
            <person name="Olsen L.C."/>
            <person name="Jubin C."/>
            <person name="Canestro C."/>
            <person name="Bouquet J.M."/>
            <person name="Danks G."/>
            <person name="Poulain J."/>
            <person name="Campsteijn C."/>
            <person name="Adamski M."/>
            <person name="Cross I."/>
            <person name="Yadetie F."/>
            <person name="Muffato M."/>
            <person name="Louis A."/>
            <person name="Butcher S."/>
            <person name="Tsagkogeorga G."/>
            <person name="Konrad A."/>
            <person name="Singh S."/>
            <person name="Jensen M.F."/>
            <person name="Cong E.H."/>
            <person name="Eikeseth-Otteraa H."/>
            <person name="Noel B."/>
            <person name="Anthouard V."/>
            <person name="Porcel B.M."/>
            <person name="Kachouri-Lafond R."/>
            <person name="Nishino A."/>
            <person name="Ugolini M."/>
            <person name="Chourrout P."/>
            <person name="Nishida H."/>
            <person name="Aasland R."/>
            <person name="Huzurbazar S."/>
            <person name="Westhof E."/>
            <person name="Delsuc F."/>
            <person name="Lehrach H."/>
            <person name="Reinhardt R."/>
            <person name="Weissenbach J."/>
            <person name="Roy S.W."/>
            <person name="Artiguenave F."/>
            <person name="Postlethwait J.H."/>
            <person name="Manak J.R."/>
            <person name="Thompson E.M."/>
            <person name="Jaillon O."/>
            <person name="Du Pasquier L."/>
            <person name="Boudinot P."/>
            <person name="Liberles D.A."/>
            <person name="Volff J.N."/>
            <person name="Philippe H."/>
            <person name="Lenhard B."/>
            <person name="Roest Crollius H."/>
            <person name="Wincker P."/>
            <person name="Chourrout D."/>
        </authorList>
    </citation>
    <scope>NUCLEOTIDE SEQUENCE [LARGE SCALE GENOMIC DNA]</scope>
</reference>
<dbReference type="AlphaFoldDB" id="E4YJG7"/>
<dbReference type="Proteomes" id="UP000011014">
    <property type="component" value="Unassembled WGS sequence"/>
</dbReference>
<name>E4YJG7_OIKDI</name>
<protein>
    <submittedName>
        <fullName evidence="1">Uncharacterized protein</fullName>
    </submittedName>
</protein>
<gene>
    <name evidence="1" type="ORF">GSOID_T00027456001</name>
</gene>
<proteinExistence type="predicted"/>
<accession>E4YJG7</accession>
<organism evidence="1">
    <name type="scientific">Oikopleura dioica</name>
    <name type="common">Tunicate</name>
    <dbReference type="NCBI Taxonomy" id="34765"/>
    <lineage>
        <taxon>Eukaryota</taxon>
        <taxon>Metazoa</taxon>
        <taxon>Chordata</taxon>
        <taxon>Tunicata</taxon>
        <taxon>Appendicularia</taxon>
        <taxon>Copelata</taxon>
        <taxon>Oikopleuridae</taxon>
        <taxon>Oikopleura</taxon>
    </lineage>
</organism>
<sequence>TRAPPIPMTYNKFSATKVKA</sequence>
<dbReference type="EMBL" id="FN654656">
    <property type="protein sequence ID" value="CBY35628.1"/>
    <property type="molecule type" value="Genomic_DNA"/>
</dbReference>